<dbReference type="Gene3D" id="1.20.1250.20">
    <property type="entry name" value="MFS general substrate transporter like domains"/>
    <property type="match status" value="2"/>
</dbReference>
<feature type="transmembrane region" description="Helical" evidence="7">
    <location>
        <begin position="12"/>
        <end position="32"/>
    </location>
</feature>
<dbReference type="GO" id="GO:0016020">
    <property type="term" value="C:membrane"/>
    <property type="evidence" value="ECO:0007669"/>
    <property type="project" value="InterPro"/>
</dbReference>
<dbReference type="InterPro" id="IPR005829">
    <property type="entry name" value="Sugar_transporter_CS"/>
</dbReference>
<evidence type="ECO:0000313" key="9">
    <source>
        <dbReference type="EMBL" id="TEA27004.1"/>
    </source>
</evidence>
<feature type="transmembrane region" description="Helical" evidence="7">
    <location>
        <begin position="341"/>
        <end position="359"/>
    </location>
</feature>
<keyword evidence="4 7" id="KW-0812">Transmembrane</keyword>
<evidence type="ECO:0000256" key="1">
    <source>
        <dbReference type="ARBA" id="ARBA00004127"/>
    </source>
</evidence>
<dbReference type="PANTHER" id="PTHR23514:SF3">
    <property type="entry name" value="BYPASS OF STOP CODON PROTEIN 6"/>
    <property type="match status" value="1"/>
</dbReference>
<feature type="transmembrane region" description="Helical" evidence="7">
    <location>
        <begin position="134"/>
        <end position="154"/>
    </location>
</feature>
<accession>A0AB94IC68</accession>
<dbReference type="SUPFAM" id="SSF103473">
    <property type="entry name" value="MFS general substrate transporter"/>
    <property type="match status" value="1"/>
</dbReference>
<feature type="transmembrane region" description="Helical" evidence="7">
    <location>
        <begin position="160"/>
        <end position="180"/>
    </location>
</feature>
<comment type="subcellular location">
    <subcellularLocation>
        <location evidence="1">Endomembrane system</location>
        <topology evidence="1">Multi-pass membrane protein</topology>
    </subcellularLocation>
</comment>
<evidence type="ECO:0000313" key="10">
    <source>
        <dbReference type="Proteomes" id="UP000506160"/>
    </source>
</evidence>
<sequence length="401" mass="44059">MKKNHAHAIAGSIYANYIIQSIAVIVVMQFSFVLTQQFDTTIEGLGKIASGIGMGKILFMFVSGLLSDRYGRKPFILIGMLCYVLFFVGLIFCTNIHLAFLLAVLAGAGNAGLDTGSMPVLTECFPQSAGSASILIKAFISIGSFILPFIVTYVYDYQVWYGWIFLAFAIYMLINMLFLLPKSFPSTANVISPVNNGMKDNGSYFIGKPKLSVEGILLVLMGFTTSATFVVIMQWMPEIAKHAVSMAETDAQQLISYYSLGSIISVFSMAYIVKKWLKPIQCVIILPLLSSIILIIFLLDMTPFMCRFTAFTMGFTAAGGVLQLALVVMQQLFPSRKGGAVGVMYTLSGLAFVVTPNVVPKLAIIDVRYAIIFDLIMALLSVIFALIVYSRFKKVIDMQKI</sequence>
<evidence type="ECO:0000256" key="5">
    <source>
        <dbReference type="ARBA" id="ARBA00022989"/>
    </source>
</evidence>
<evidence type="ECO:0000256" key="7">
    <source>
        <dbReference type="SAM" id="Phobius"/>
    </source>
</evidence>
<dbReference type="PROSITE" id="PS00216">
    <property type="entry name" value="SUGAR_TRANSPORT_1"/>
    <property type="match status" value="1"/>
</dbReference>
<dbReference type="Pfam" id="PF07690">
    <property type="entry name" value="MFS_1"/>
    <property type="match status" value="1"/>
</dbReference>
<dbReference type="GO" id="GO:0022857">
    <property type="term" value="F:transmembrane transporter activity"/>
    <property type="evidence" value="ECO:0007669"/>
    <property type="project" value="InterPro"/>
</dbReference>
<proteinExistence type="inferred from homology"/>
<name>A0AB94IC68_9GAMM</name>
<feature type="transmembrane region" description="Helical" evidence="7">
    <location>
        <begin position="371"/>
        <end position="392"/>
    </location>
</feature>
<evidence type="ECO:0000256" key="6">
    <source>
        <dbReference type="ARBA" id="ARBA00023136"/>
    </source>
</evidence>
<dbReference type="InterPro" id="IPR051788">
    <property type="entry name" value="MFS_Transporter"/>
</dbReference>
<dbReference type="RefSeq" id="WP_024496170.1">
    <property type="nucleotide sequence ID" value="NZ_AWGA01000057.1"/>
</dbReference>
<dbReference type="InterPro" id="IPR011701">
    <property type="entry name" value="MFS"/>
</dbReference>
<feature type="domain" description="Major facilitator superfamily (MFS) profile" evidence="8">
    <location>
        <begin position="9"/>
        <end position="393"/>
    </location>
</feature>
<dbReference type="PANTHER" id="PTHR23514">
    <property type="entry name" value="BYPASS OF STOP CODON PROTEIN 6"/>
    <property type="match status" value="1"/>
</dbReference>
<protein>
    <submittedName>
        <fullName evidence="9">MFS transporter</fullName>
    </submittedName>
</protein>
<feature type="transmembrane region" description="Helical" evidence="7">
    <location>
        <begin position="74"/>
        <end position="92"/>
    </location>
</feature>
<evidence type="ECO:0000256" key="2">
    <source>
        <dbReference type="ARBA" id="ARBA00008335"/>
    </source>
</evidence>
<keyword evidence="6 7" id="KW-0472">Membrane</keyword>
<feature type="transmembrane region" description="Helical" evidence="7">
    <location>
        <begin position="215"/>
        <end position="235"/>
    </location>
</feature>
<feature type="transmembrane region" description="Helical" evidence="7">
    <location>
        <begin position="280"/>
        <end position="299"/>
    </location>
</feature>
<comment type="caution">
    <text evidence="9">The sequence shown here is derived from an EMBL/GenBank/DDBJ whole genome shotgun (WGS) entry which is preliminary data.</text>
</comment>
<keyword evidence="5 7" id="KW-1133">Transmembrane helix</keyword>
<gene>
    <name evidence="9" type="ORF">O970_05675</name>
</gene>
<dbReference type="EMBL" id="AWGA01000057">
    <property type="protein sequence ID" value="TEA27004.1"/>
    <property type="molecule type" value="Genomic_DNA"/>
</dbReference>
<dbReference type="AlphaFoldDB" id="A0AB94IC68"/>
<evidence type="ECO:0000256" key="4">
    <source>
        <dbReference type="ARBA" id="ARBA00022692"/>
    </source>
</evidence>
<organism evidence="9 10">
    <name type="scientific">Candidatus Schmidhempelia bombi str. Bimp</name>
    <dbReference type="NCBI Taxonomy" id="1387197"/>
    <lineage>
        <taxon>Bacteria</taxon>
        <taxon>Pseudomonadati</taxon>
        <taxon>Pseudomonadota</taxon>
        <taxon>Gammaproteobacteria</taxon>
        <taxon>Orbales</taxon>
        <taxon>Orbaceae</taxon>
        <taxon>Candidatus Schmidhempelia</taxon>
    </lineage>
</organism>
<reference evidence="9 10" key="1">
    <citation type="journal article" date="2014" name="Appl. Environ. Microbiol.">
        <title>Genomic features of a bumble bee symbiont reflect its host environment.</title>
        <authorList>
            <person name="Martinson V.G."/>
            <person name="Magoc T."/>
            <person name="Koch H."/>
            <person name="Salzberg S.L."/>
            <person name="Moran N.A."/>
        </authorList>
    </citation>
    <scope>NUCLEOTIDE SEQUENCE [LARGE SCALE GENOMIC DNA]</scope>
    <source>
        <strain evidence="9 10">Bimp</strain>
    </source>
</reference>
<dbReference type="PROSITE" id="PS50850">
    <property type="entry name" value="MFS"/>
    <property type="match status" value="1"/>
</dbReference>
<dbReference type="Proteomes" id="UP000506160">
    <property type="component" value="Unassembled WGS sequence"/>
</dbReference>
<feature type="transmembrane region" description="Helical" evidence="7">
    <location>
        <begin position="311"/>
        <end position="329"/>
    </location>
</feature>
<evidence type="ECO:0000259" key="8">
    <source>
        <dbReference type="PROSITE" id="PS50850"/>
    </source>
</evidence>
<keyword evidence="10" id="KW-1185">Reference proteome</keyword>
<feature type="transmembrane region" description="Helical" evidence="7">
    <location>
        <begin position="255"/>
        <end position="273"/>
    </location>
</feature>
<dbReference type="InterPro" id="IPR020846">
    <property type="entry name" value="MFS_dom"/>
</dbReference>
<evidence type="ECO:0000256" key="3">
    <source>
        <dbReference type="ARBA" id="ARBA00022448"/>
    </source>
</evidence>
<keyword evidence="3" id="KW-0813">Transport</keyword>
<feature type="transmembrane region" description="Helical" evidence="7">
    <location>
        <begin position="44"/>
        <end position="62"/>
    </location>
</feature>
<dbReference type="GO" id="GO:0012505">
    <property type="term" value="C:endomembrane system"/>
    <property type="evidence" value="ECO:0007669"/>
    <property type="project" value="UniProtKB-SubCell"/>
</dbReference>
<dbReference type="InterPro" id="IPR036259">
    <property type="entry name" value="MFS_trans_sf"/>
</dbReference>
<comment type="similarity">
    <text evidence="2">Belongs to the major facilitator superfamily.</text>
</comment>